<keyword evidence="2" id="KW-1185">Reference proteome</keyword>
<protein>
    <submittedName>
        <fullName evidence="1">Uncharacterized protein</fullName>
    </submittedName>
</protein>
<dbReference type="GO" id="GO:0005634">
    <property type="term" value="C:nucleus"/>
    <property type="evidence" value="ECO:0007669"/>
    <property type="project" value="InterPro"/>
</dbReference>
<reference evidence="1" key="1">
    <citation type="submission" date="2023-05" db="EMBL/GenBank/DDBJ databases">
        <authorList>
            <person name="Huff M."/>
        </authorList>
    </citation>
    <scope>NUCLEOTIDE SEQUENCE</scope>
</reference>
<dbReference type="AlphaFoldDB" id="A0AAD2AEJ5"/>
<name>A0AAD2AEJ5_9LAMI</name>
<dbReference type="InterPro" id="IPR034590">
    <property type="entry name" value="POLYCHOME/GIG1"/>
</dbReference>
<dbReference type="Proteomes" id="UP000834106">
    <property type="component" value="Chromosome 21"/>
</dbReference>
<accession>A0AAD2AEJ5</accession>
<gene>
    <name evidence="1" type="ORF">FPE_LOCUS31981</name>
</gene>
<organism evidence="1 2">
    <name type="scientific">Fraxinus pennsylvanica</name>
    <dbReference type="NCBI Taxonomy" id="56036"/>
    <lineage>
        <taxon>Eukaryota</taxon>
        <taxon>Viridiplantae</taxon>
        <taxon>Streptophyta</taxon>
        <taxon>Embryophyta</taxon>
        <taxon>Tracheophyta</taxon>
        <taxon>Spermatophyta</taxon>
        <taxon>Magnoliopsida</taxon>
        <taxon>eudicotyledons</taxon>
        <taxon>Gunneridae</taxon>
        <taxon>Pentapetalae</taxon>
        <taxon>asterids</taxon>
        <taxon>lamiids</taxon>
        <taxon>Lamiales</taxon>
        <taxon>Oleaceae</taxon>
        <taxon>Oleeae</taxon>
        <taxon>Fraxinus</taxon>
    </lineage>
</organism>
<dbReference type="EMBL" id="OU503056">
    <property type="protein sequence ID" value="CAI9784551.1"/>
    <property type="molecule type" value="Genomic_DNA"/>
</dbReference>
<evidence type="ECO:0000313" key="1">
    <source>
        <dbReference type="EMBL" id="CAI9784551.1"/>
    </source>
</evidence>
<evidence type="ECO:0000313" key="2">
    <source>
        <dbReference type="Proteomes" id="UP000834106"/>
    </source>
</evidence>
<dbReference type="PANTHER" id="PTHR35119:SF1">
    <property type="entry name" value="PROTEIN POLYCHOME"/>
    <property type="match status" value="1"/>
</dbReference>
<dbReference type="GO" id="GO:0051783">
    <property type="term" value="P:regulation of nuclear division"/>
    <property type="evidence" value="ECO:0007669"/>
    <property type="project" value="InterPro"/>
</dbReference>
<dbReference type="PANTHER" id="PTHR35119">
    <property type="entry name" value="PROTEIN POLYCHOME"/>
    <property type="match status" value="1"/>
</dbReference>
<proteinExistence type="predicted"/>
<sequence length="129" mass="14853">MFSPKSFIGTHRCSAIGMVPMLLLDIIDKKDKYSGCLTPQKMFLNSIDTVEKVVMEELPKLKRTPSMLLLDITDKKDKYSGCLTPQKMFLNSIDTVEKVVMEELPKLKRTPSVRMAKREKRVRTLMLML</sequence>